<evidence type="ECO:0000313" key="2">
    <source>
        <dbReference type="EMBL" id="QLQ40147.1"/>
    </source>
</evidence>
<proteinExistence type="predicted"/>
<dbReference type="GO" id="GO:0009231">
    <property type="term" value="P:riboflavin biosynthetic process"/>
    <property type="evidence" value="ECO:0007669"/>
    <property type="project" value="InterPro"/>
</dbReference>
<reference evidence="2 3" key="2">
    <citation type="journal article" date="2021" name="Mar. Drugs">
        <title>A New Micromonospora Strain with Antibiotic Activity Isolated from the Microbiome of a Mid-Atlantic Deep-Sea Sponge.</title>
        <authorList>
            <person name="Back C.R."/>
            <person name="Stennett H.L."/>
            <person name="Williams S.E."/>
            <person name="Wang L."/>
            <person name="Ojeda Gomez J."/>
            <person name="Abdulle O.M."/>
            <person name="Duffy T."/>
            <person name="Neal C."/>
            <person name="Mantell J."/>
            <person name="Jepson M.A."/>
            <person name="Hendry K.R."/>
            <person name="Powell D."/>
            <person name="Stach J.E.M."/>
            <person name="Essex-Lopresti A.E."/>
            <person name="Willis C.L."/>
            <person name="Curnow P."/>
            <person name="Race P.R."/>
        </authorList>
    </citation>
    <scope>NUCLEOTIDE SEQUENCE [LARGE SCALE GENOMIC DNA]</scope>
    <source>
        <strain evidence="2 3">28ISP2-46</strain>
    </source>
</reference>
<reference evidence="3" key="1">
    <citation type="submission" date="2020-07" db="EMBL/GenBank/DDBJ databases">
        <title>A new Micromonospora strain with potent antibiotic activity isolated from the microbiome of a mid-Atlantic deep-sea sponge.</title>
        <authorList>
            <person name="Back C.R."/>
            <person name="Stennett H.L."/>
            <person name="Williams S.E."/>
            <person name="Wang L."/>
            <person name="Ojeda Gomez J."/>
            <person name="Abdulle O.M."/>
            <person name="Duffy T."/>
            <person name="Hendry K.R."/>
            <person name="Powell D."/>
            <person name="Stach J.E."/>
            <person name="Essex-Lopresti A.E."/>
            <person name="Willis C.L."/>
            <person name="Curnow P."/>
            <person name="Race P.R."/>
        </authorList>
    </citation>
    <scope>NUCLEOTIDE SEQUENCE [LARGE SCALE GENOMIC DNA]</scope>
    <source>
        <strain evidence="3">28ISP2-46</strain>
    </source>
</reference>
<dbReference type="Pfam" id="PF01872">
    <property type="entry name" value="RibD_C"/>
    <property type="match status" value="1"/>
</dbReference>
<protein>
    <submittedName>
        <fullName evidence="2">Dihydrofolate reductase family protein</fullName>
    </submittedName>
</protein>
<dbReference type="GO" id="GO:0008703">
    <property type="term" value="F:5-amino-6-(5-phosphoribosylamino)uracil reductase activity"/>
    <property type="evidence" value="ECO:0007669"/>
    <property type="project" value="InterPro"/>
</dbReference>
<keyword evidence="3" id="KW-1185">Reference proteome</keyword>
<dbReference type="PANTHER" id="PTHR38011">
    <property type="entry name" value="DIHYDROFOLATE REDUCTASE FAMILY PROTEIN (AFU_ORTHOLOGUE AFUA_8G06820)"/>
    <property type="match status" value="1"/>
</dbReference>
<dbReference type="KEGG" id="mfeu:H1D33_15825"/>
<evidence type="ECO:0000259" key="1">
    <source>
        <dbReference type="Pfam" id="PF01872"/>
    </source>
</evidence>
<dbReference type="EMBL" id="CP059322">
    <property type="protein sequence ID" value="QLQ40147.1"/>
    <property type="molecule type" value="Genomic_DNA"/>
</dbReference>
<dbReference type="PANTHER" id="PTHR38011:SF11">
    <property type="entry name" value="2,5-DIAMINO-6-RIBOSYLAMINO-4(3H)-PYRIMIDINONE 5'-PHOSPHATE REDUCTASE"/>
    <property type="match status" value="1"/>
</dbReference>
<dbReference type="Proteomes" id="UP000510844">
    <property type="component" value="Chromosome"/>
</dbReference>
<dbReference type="InterPro" id="IPR050765">
    <property type="entry name" value="Riboflavin_Biosynth_HTPR"/>
</dbReference>
<sequence>MAKLIYVNNVSLDGYMEDESGVYGWLPMDDEVFVAYTDLLRSVGTFLYGRRLYEAMALWETEPALAEQSNLTAEFASTWQAASKVVYSTTLTTASTADTRIEQKFDPDAVRHLKDTADSDLTIGGAELAAQAFRAGLIDECHLFVWPIVVGGGKPGLPTGMRAELELLDERRFGNGVVCLRYRPLGP</sequence>
<dbReference type="InterPro" id="IPR024072">
    <property type="entry name" value="DHFR-like_dom_sf"/>
</dbReference>
<organism evidence="2 3">
    <name type="scientific">Micromonospora robiginosa</name>
    <dbReference type="NCBI Taxonomy" id="2749844"/>
    <lineage>
        <taxon>Bacteria</taxon>
        <taxon>Bacillati</taxon>
        <taxon>Actinomycetota</taxon>
        <taxon>Actinomycetes</taxon>
        <taxon>Micromonosporales</taxon>
        <taxon>Micromonosporaceae</taxon>
        <taxon>Micromonospora</taxon>
    </lineage>
</organism>
<accession>A0A7L6BE03</accession>
<dbReference type="AlphaFoldDB" id="A0A7L6BE03"/>
<name>A0A7L6BE03_9ACTN</name>
<gene>
    <name evidence="2" type="ORF">H1D33_15825</name>
</gene>
<dbReference type="RefSeq" id="WP_181572512.1">
    <property type="nucleotide sequence ID" value="NZ_CP059322.2"/>
</dbReference>
<dbReference type="Gene3D" id="3.40.430.10">
    <property type="entry name" value="Dihydrofolate Reductase, subunit A"/>
    <property type="match status" value="1"/>
</dbReference>
<evidence type="ECO:0000313" key="3">
    <source>
        <dbReference type="Proteomes" id="UP000510844"/>
    </source>
</evidence>
<dbReference type="InterPro" id="IPR002734">
    <property type="entry name" value="RibDG_C"/>
</dbReference>
<feature type="domain" description="Bacterial bifunctional deaminase-reductase C-terminal" evidence="1">
    <location>
        <begin position="3"/>
        <end position="178"/>
    </location>
</feature>
<dbReference type="SUPFAM" id="SSF53597">
    <property type="entry name" value="Dihydrofolate reductase-like"/>
    <property type="match status" value="1"/>
</dbReference>